<gene>
    <name evidence="1" type="ORF">BDR25DRAFT_47045</name>
</gene>
<proteinExistence type="predicted"/>
<comment type="caution">
    <text evidence="1">The sequence shown here is derived from an EMBL/GenBank/DDBJ whole genome shotgun (WGS) entry which is preliminary data.</text>
</comment>
<name>A0ACB6QSX8_9PLEO</name>
<keyword evidence="2" id="KW-1185">Reference proteome</keyword>
<dbReference type="EMBL" id="MU003511">
    <property type="protein sequence ID" value="KAF2469673.1"/>
    <property type="molecule type" value="Genomic_DNA"/>
</dbReference>
<accession>A0ACB6QSX8</accession>
<protein>
    <submittedName>
        <fullName evidence="1">Uncharacterized protein</fullName>
    </submittedName>
</protein>
<dbReference type="Proteomes" id="UP000799755">
    <property type="component" value="Unassembled WGS sequence"/>
</dbReference>
<reference evidence="1" key="1">
    <citation type="journal article" date="2020" name="Stud. Mycol.">
        <title>101 Dothideomycetes genomes: a test case for predicting lifestyles and emergence of pathogens.</title>
        <authorList>
            <person name="Haridas S."/>
            <person name="Albert R."/>
            <person name="Binder M."/>
            <person name="Bloem J."/>
            <person name="Labutti K."/>
            <person name="Salamov A."/>
            <person name="Andreopoulos B."/>
            <person name="Baker S."/>
            <person name="Barry K."/>
            <person name="Bills G."/>
            <person name="Bluhm B."/>
            <person name="Cannon C."/>
            <person name="Castanera R."/>
            <person name="Culley D."/>
            <person name="Daum C."/>
            <person name="Ezra D."/>
            <person name="Gonzalez J."/>
            <person name="Henrissat B."/>
            <person name="Kuo A."/>
            <person name="Liang C."/>
            <person name="Lipzen A."/>
            <person name="Lutzoni F."/>
            <person name="Magnuson J."/>
            <person name="Mondo S."/>
            <person name="Nolan M."/>
            <person name="Ohm R."/>
            <person name="Pangilinan J."/>
            <person name="Park H.-J."/>
            <person name="Ramirez L."/>
            <person name="Alfaro M."/>
            <person name="Sun H."/>
            <person name="Tritt A."/>
            <person name="Yoshinaga Y."/>
            <person name="Zwiers L.-H."/>
            <person name="Turgeon B."/>
            <person name="Goodwin S."/>
            <person name="Spatafora J."/>
            <person name="Crous P."/>
            <person name="Grigoriev I."/>
        </authorList>
    </citation>
    <scope>NUCLEOTIDE SEQUENCE</scope>
    <source>
        <strain evidence="1">ATCC 200398</strain>
    </source>
</reference>
<sequence length="127" mass="15030">MLDVWVFCFTVSRSHPTQTDPIVRTGPVRRASDARLTCHCHLSLSIPNLFPCPFPFPLWFRSLPNHNTLFHTTKPIFRFLEMGTLESHWNFLEQLHRDVKELLNKLFIHRFPLPSRSSESVKEMRMI</sequence>
<organism evidence="1 2">
    <name type="scientific">Lindgomyces ingoldianus</name>
    <dbReference type="NCBI Taxonomy" id="673940"/>
    <lineage>
        <taxon>Eukaryota</taxon>
        <taxon>Fungi</taxon>
        <taxon>Dikarya</taxon>
        <taxon>Ascomycota</taxon>
        <taxon>Pezizomycotina</taxon>
        <taxon>Dothideomycetes</taxon>
        <taxon>Pleosporomycetidae</taxon>
        <taxon>Pleosporales</taxon>
        <taxon>Lindgomycetaceae</taxon>
        <taxon>Lindgomyces</taxon>
    </lineage>
</organism>
<evidence type="ECO:0000313" key="2">
    <source>
        <dbReference type="Proteomes" id="UP000799755"/>
    </source>
</evidence>
<evidence type="ECO:0000313" key="1">
    <source>
        <dbReference type="EMBL" id="KAF2469673.1"/>
    </source>
</evidence>